<proteinExistence type="predicted"/>
<protein>
    <submittedName>
        <fullName evidence="2">DUF4037 domain-containing protein</fullName>
    </submittedName>
</protein>
<dbReference type="CDD" id="cd05403">
    <property type="entry name" value="NT_KNTase_like"/>
    <property type="match status" value="1"/>
</dbReference>
<dbReference type="GO" id="GO:0016779">
    <property type="term" value="F:nucleotidyltransferase activity"/>
    <property type="evidence" value="ECO:0007669"/>
    <property type="project" value="InterPro"/>
</dbReference>
<reference evidence="2 3" key="1">
    <citation type="submission" date="2018-01" db="EMBL/GenBank/DDBJ databases">
        <title>Genome Sequencing and Assembly of Anaerobacter polyendosporus strain CT4.</title>
        <authorList>
            <person name="Tachaapaikoon C."/>
            <person name="Sutheeworapong S."/>
            <person name="Jenjaroenpun P."/>
            <person name="Wongsurawat T."/>
            <person name="Nookeaw I."/>
            <person name="Cheawchanlertfa P."/>
            <person name="Kosugi A."/>
            <person name="Cheevadhanarak S."/>
            <person name="Ratanakhanokchai K."/>
        </authorList>
    </citation>
    <scope>NUCLEOTIDE SEQUENCE [LARGE SCALE GENOMIC DNA]</scope>
    <source>
        <strain evidence="2 3">CT4</strain>
    </source>
</reference>
<dbReference type="AlphaFoldDB" id="A0A410DVB1"/>
<evidence type="ECO:0000313" key="2">
    <source>
        <dbReference type="EMBL" id="QAA33054.1"/>
    </source>
</evidence>
<dbReference type="EMBL" id="CP025746">
    <property type="protein sequence ID" value="QAA33054.1"/>
    <property type="molecule type" value="Genomic_DNA"/>
</dbReference>
<sequence>MYKRRESMVNVMVMEMIKEFSKIPEVEGILLAGSRATNTYDEGSDYDIYIYSTSEISINRRKAITDKYFKYIELNNTFWEAEDDGFLKEDNIPVEIIYRDIKWLKDSLDRTVKYGEASVGYSTCFWSNFINSIILYDKNSCLEQLQKQYDVKYPVALKENIIKKNYPLLKLQMPAYYFQIEKALKRDDFVSVNHRVAAFLASYFDIIFAVNEFSHPGEKKLLKIIKEKNFKVPRNMEENIIELLDNASPNKTGLLSVIDSLLLNLDDFLKKENLYFWEKHI</sequence>
<name>A0A410DVB1_9CLOT</name>
<keyword evidence="3" id="KW-1185">Reference proteome</keyword>
<dbReference type="Pfam" id="PF01909">
    <property type="entry name" value="NTP_transf_2"/>
    <property type="match status" value="1"/>
</dbReference>
<dbReference type="Proteomes" id="UP000286268">
    <property type="component" value="Chromosome"/>
</dbReference>
<organism evidence="2 3">
    <name type="scientific">Clostridium manihotivorum</name>
    <dbReference type="NCBI Taxonomy" id="2320868"/>
    <lineage>
        <taxon>Bacteria</taxon>
        <taxon>Bacillati</taxon>
        <taxon>Bacillota</taxon>
        <taxon>Clostridia</taxon>
        <taxon>Eubacteriales</taxon>
        <taxon>Clostridiaceae</taxon>
        <taxon>Clostridium</taxon>
    </lineage>
</organism>
<dbReference type="OrthoDB" id="5176171at2"/>
<gene>
    <name evidence="2" type="ORF">C1I91_16200</name>
</gene>
<dbReference type="InterPro" id="IPR043519">
    <property type="entry name" value="NT_sf"/>
</dbReference>
<dbReference type="InterPro" id="IPR002934">
    <property type="entry name" value="Polymerase_NTP_transf_dom"/>
</dbReference>
<dbReference type="SUPFAM" id="SSF81301">
    <property type="entry name" value="Nucleotidyltransferase"/>
    <property type="match status" value="1"/>
</dbReference>
<feature type="domain" description="Polymerase nucleotidyl transferase" evidence="1">
    <location>
        <begin position="14"/>
        <end position="64"/>
    </location>
</feature>
<dbReference type="KEGG" id="cmah:C1I91_16200"/>
<accession>A0A410DVB1</accession>
<evidence type="ECO:0000313" key="3">
    <source>
        <dbReference type="Proteomes" id="UP000286268"/>
    </source>
</evidence>
<evidence type="ECO:0000259" key="1">
    <source>
        <dbReference type="Pfam" id="PF01909"/>
    </source>
</evidence>
<dbReference type="Gene3D" id="3.30.460.10">
    <property type="entry name" value="Beta Polymerase, domain 2"/>
    <property type="match status" value="1"/>
</dbReference>